<evidence type="ECO:0000256" key="1">
    <source>
        <dbReference type="SAM" id="MobiDB-lite"/>
    </source>
</evidence>
<keyword evidence="3" id="KW-1185">Reference proteome</keyword>
<reference evidence="2 3" key="1">
    <citation type="submission" date="2015-09" db="EMBL/GenBank/DDBJ databases">
        <title>Draft genome of the parasitic nematode Teladorsagia circumcincta isolate WARC Sus (inbred).</title>
        <authorList>
            <person name="Mitreva M."/>
        </authorList>
    </citation>
    <scope>NUCLEOTIDE SEQUENCE [LARGE SCALE GENOMIC DNA]</scope>
    <source>
        <strain evidence="2 3">S</strain>
    </source>
</reference>
<gene>
    <name evidence="2" type="ORF">TELCIR_17356</name>
</gene>
<feature type="region of interest" description="Disordered" evidence="1">
    <location>
        <begin position="21"/>
        <end position="57"/>
    </location>
</feature>
<feature type="compositionally biased region" description="Basic and acidic residues" evidence="1">
    <location>
        <begin position="30"/>
        <end position="40"/>
    </location>
</feature>
<protein>
    <submittedName>
        <fullName evidence="2">Uncharacterized protein</fullName>
    </submittedName>
</protein>
<name>A0A2G9TT00_TELCI</name>
<accession>A0A2G9TT00</accession>
<feature type="non-terminal residue" evidence="2">
    <location>
        <position position="1"/>
    </location>
</feature>
<dbReference type="Proteomes" id="UP000230423">
    <property type="component" value="Unassembled WGS sequence"/>
</dbReference>
<evidence type="ECO:0000313" key="3">
    <source>
        <dbReference type="Proteomes" id="UP000230423"/>
    </source>
</evidence>
<evidence type="ECO:0000313" key="2">
    <source>
        <dbReference type="EMBL" id="PIO61129.1"/>
    </source>
</evidence>
<organism evidence="2 3">
    <name type="scientific">Teladorsagia circumcincta</name>
    <name type="common">Brown stomach worm</name>
    <name type="synonym">Ostertagia circumcincta</name>
    <dbReference type="NCBI Taxonomy" id="45464"/>
    <lineage>
        <taxon>Eukaryota</taxon>
        <taxon>Metazoa</taxon>
        <taxon>Ecdysozoa</taxon>
        <taxon>Nematoda</taxon>
        <taxon>Chromadorea</taxon>
        <taxon>Rhabditida</taxon>
        <taxon>Rhabditina</taxon>
        <taxon>Rhabditomorpha</taxon>
        <taxon>Strongyloidea</taxon>
        <taxon>Trichostrongylidae</taxon>
        <taxon>Teladorsagia</taxon>
    </lineage>
</organism>
<sequence length="121" mass="14745">RPQCRRNPPVTAAHHLQRLMQARHPQQVHRQKEALRQERVHRQKQAHRQEQVNRLKKVLRQKQVHRLEQVLRRKQVHRPKQSLLQRVQQVQQTLFLQILIFVGYRAQMGHRNVTRHTSAQK</sequence>
<dbReference type="AlphaFoldDB" id="A0A2G9TT00"/>
<dbReference type="EMBL" id="KZ354154">
    <property type="protein sequence ID" value="PIO61129.1"/>
    <property type="molecule type" value="Genomic_DNA"/>
</dbReference>
<proteinExistence type="predicted"/>